<sequence>MATDGKSHETSPAAVTFLAALYAIRNSAQIGAIAEALEQGDVEGAIRAVGFEPAMFRAMQSAAKETAEAPDRELALEADAELKR</sequence>
<proteinExistence type="predicted"/>
<dbReference type="AlphaFoldDB" id="A0A0H5BJG5"/>
<dbReference type="KEGG" id="bvr:BVIR_1738"/>
<gene>
    <name evidence="2" type="ORF">BV133_3008</name>
    <name evidence="3" type="ORF">BVIRIDIS_11830</name>
</gene>
<feature type="region of interest" description="Disordered" evidence="1">
    <location>
        <begin position="63"/>
        <end position="84"/>
    </location>
</feature>
<evidence type="ECO:0000313" key="3">
    <source>
        <dbReference type="EMBL" id="CUU42176.1"/>
    </source>
</evidence>
<reference evidence="2" key="1">
    <citation type="journal article" date="2015" name="Genome Announc.">
        <title>Complete Genome Sequence of the Bacteriochlorophyll b-Producing Photosynthetic Bacterium Blastochloris viridis.</title>
        <authorList>
            <person name="Tsukatani Y."/>
            <person name="Hirose Y."/>
            <person name="Harada J."/>
            <person name="Misawa N."/>
            <person name="Mori K."/>
            <person name="Inoue K."/>
            <person name="Tamiaki H."/>
        </authorList>
    </citation>
    <scope>NUCLEOTIDE SEQUENCE [LARGE SCALE GENOMIC DNA]</scope>
    <source>
        <strain evidence="2">DSM 133</strain>
    </source>
</reference>
<dbReference type="EMBL" id="AP014854">
    <property type="protein sequence ID" value="BAS00602.1"/>
    <property type="molecule type" value="Genomic_DNA"/>
</dbReference>
<protein>
    <submittedName>
        <fullName evidence="3">Uncharacterized protein</fullName>
    </submittedName>
</protein>
<dbReference type="Proteomes" id="UP000065734">
    <property type="component" value="Chromosome I"/>
</dbReference>
<dbReference type="STRING" id="1079.BVIR_1738"/>
<evidence type="ECO:0000256" key="1">
    <source>
        <dbReference type="SAM" id="MobiDB-lite"/>
    </source>
</evidence>
<accession>A0A0H5BJG5</accession>
<name>A0A0H5BJG5_BLAVI</name>
<dbReference type="EMBL" id="LN907867">
    <property type="protein sequence ID" value="CUU42176.1"/>
    <property type="molecule type" value="Genomic_DNA"/>
</dbReference>
<reference evidence="4" key="3">
    <citation type="journal article" date="2016" name="Genome Announc.">
        <title>Revised genome sequence of the purple photosynthetic bacterium Blastochloris viridis.</title>
        <authorList>
            <person name="Liu L.N."/>
            <person name="Faulkner M."/>
            <person name="Liu X."/>
            <person name="Huang F."/>
            <person name="Darby A.C."/>
            <person name="Hall N."/>
        </authorList>
    </citation>
    <scope>NUCLEOTIDE SEQUENCE [LARGE SCALE GENOMIC DNA]</scope>
    <source>
        <strain evidence="4">ATCC 19567 / DSM 133 / F</strain>
    </source>
</reference>
<keyword evidence="4" id="KW-1185">Reference proteome</keyword>
<evidence type="ECO:0000313" key="2">
    <source>
        <dbReference type="EMBL" id="BAS00602.1"/>
    </source>
</evidence>
<organism evidence="3 4">
    <name type="scientific">Blastochloris viridis</name>
    <name type="common">Rhodopseudomonas viridis</name>
    <dbReference type="NCBI Taxonomy" id="1079"/>
    <lineage>
        <taxon>Bacteria</taxon>
        <taxon>Pseudomonadati</taxon>
        <taxon>Pseudomonadota</taxon>
        <taxon>Alphaproteobacteria</taxon>
        <taxon>Hyphomicrobiales</taxon>
        <taxon>Blastochloridaceae</taxon>
        <taxon>Blastochloris</taxon>
    </lineage>
</organism>
<evidence type="ECO:0000313" key="4">
    <source>
        <dbReference type="Proteomes" id="UP000065734"/>
    </source>
</evidence>
<feature type="compositionally biased region" description="Basic and acidic residues" evidence="1">
    <location>
        <begin position="65"/>
        <end position="84"/>
    </location>
</feature>
<reference evidence="3" key="2">
    <citation type="submission" date="2015-11" db="EMBL/GenBank/DDBJ databases">
        <authorList>
            <person name="Zhang Y."/>
            <person name="Guo Z."/>
        </authorList>
    </citation>
    <scope>NUCLEOTIDE SEQUENCE</scope>
    <source>
        <strain evidence="3">1</strain>
    </source>
</reference>